<protein>
    <submittedName>
        <fullName evidence="1">Type II secretion system F family protein</fullName>
    </submittedName>
</protein>
<dbReference type="EMBL" id="JAOXLN010000001">
    <property type="protein sequence ID" value="MDZ5083955.1"/>
    <property type="molecule type" value="Genomic_DNA"/>
</dbReference>
<comment type="caution">
    <text evidence="1">The sequence shown here is derived from an EMBL/GenBank/DDBJ whole genome shotgun (WGS) entry which is preliminary data.</text>
</comment>
<organism evidence="1 2">
    <name type="scientific">Mycolicibacterium parafortuitum</name>
    <name type="common">Mycobacterium parafortuitum</name>
    <dbReference type="NCBI Taxonomy" id="39692"/>
    <lineage>
        <taxon>Bacteria</taxon>
        <taxon>Bacillati</taxon>
        <taxon>Actinomycetota</taxon>
        <taxon>Actinomycetes</taxon>
        <taxon>Mycobacteriales</taxon>
        <taxon>Mycobacteriaceae</taxon>
        <taxon>Mycolicibacterium</taxon>
    </lineage>
</organism>
<accession>A0ACC6MAI2</accession>
<proteinExistence type="predicted"/>
<reference evidence="1 2" key="1">
    <citation type="journal article" date="2021" name="Chemosphere">
        <title>Bioballs carrying a syntrophic Rhodococcus and Mycolicibacterium consortium for simultaneous sorption and biodegradation of fuel oil in contaminated freshwater.</title>
        <authorList>
            <person name="Naloka K."/>
            <person name="Polrit D."/>
            <person name="Muangchinda C."/>
            <person name="Thoetkiattikul H."/>
            <person name="Pinyakong O."/>
        </authorList>
    </citation>
    <scope>NUCLEOTIDE SEQUENCE [LARGE SCALE GENOMIC DNA]</scope>
    <source>
        <strain evidence="1 2">J101</strain>
    </source>
</reference>
<evidence type="ECO:0000313" key="1">
    <source>
        <dbReference type="EMBL" id="MDZ5083955.1"/>
    </source>
</evidence>
<dbReference type="Proteomes" id="UP001289645">
    <property type="component" value="Unassembled WGS sequence"/>
</dbReference>
<keyword evidence="2" id="KW-1185">Reference proteome</keyword>
<evidence type="ECO:0000313" key="2">
    <source>
        <dbReference type="Proteomes" id="UP001289645"/>
    </source>
</evidence>
<gene>
    <name evidence="1" type="ORF">OHX15_01005</name>
</gene>
<sequence>MSVAALTLALAVLVAPRSARRRVRALLPRSARAARTVPLIPVVGGGCAALLAVLPVSVVAALTVVAATLLARRRSALRRGRRSGEGDNLHDALDVLVGELRVGAHPVAAVATAAAESQGTVSRSLSAVAARALLGADVAAGLRVEASRTHSPEHWERLAVCWQLAHDHGLAIATVMQTAQHDLAERRRFGRRVEAGLAGARATAAILAGLPLLGLLLGQALGADPVAFLLSGGAGGWLLLIGATLICAGLLWSDTIIAGVVT</sequence>
<name>A0ACC6MAI2_MYCPF</name>